<gene>
    <name evidence="2" type="ORF">FDK13_03955</name>
</gene>
<keyword evidence="1" id="KW-1133">Transmembrane helix</keyword>
<dbReference type="AlphaFoldDB" id="A0A4U6D6J9"/>
<evidence type="ECO:0000256" key="1">
    <source>
        <dbReference type="SAM" id="Phobius"/>
    </source>
</evidence>
<keyword evidence="1" id="KW-0472">Membrane</keyword>
<accession>A0A4U6D6J9</accession>
<evidence type="ECO:0000313" key="3">
    <source>
        <dbReference type="Proteomes" id="UP000304900"/>
    </source>
</evidence>
<keyword evidence="1" id="KW-0812">Transmembrane</keyword>
<organism evidence="2 3">
    <name type="scientific">Dyadobacter frigoris</name>
    <dbReference type="NCBI Taxonomy" id="2576211"/>
    <lineage>
        <taxon>Bacteria</taxon>
        <taxon>Pseudomonadati</taxon>
        <taxon>Bacteroidota</taxon>
        <taxon>Cytophagia</taxon>
        <taxon>Cytophagales</taxon>
        <taxon>Spirosomataceae</taxon>
        <taxon>Dyadobacter</taxon>
    </lineage>
</organism>
<name>A0A4U6D6J9_9BACT</name>
<sequence length="166" mass="18702">MPSRKRKSARFKKVAIEWLKWISAIVPICAFFYILYYYKQLDFLQKDKEIESVTTVLGQKDSLNLADAMMKSQVENELKIIENEWHSVGGIAIHNLLIENKADKPAKSVEVEFKYLSDTQEALTTKVITIKKDLPAGKSTRITDVSVGFVNNGAVGCDTKVLGAKF</sequence>
<comment type="caution">
    <text evidence="2">The sequence shown here is derived from an EMBL/GenBank/DDBJ whole genome shotgun (WGS) entry which is preliminary data.</text>
</comment>
<protein>
    <submittedName>
        <fullName evidence="2">Uncharacterized protein</fullName>
    </submittedName>
</protein>
<feature type="transmembrane region" description="Helical" evidence="1">
    <location>
        <begin position="21"/>
        <end position="38"/>
    </location>
</feature>
<evidence type="ECO:0000313" key="2">
    <source>
        <dbReference type="EMBL" id="TKT93019.1"/>
    </source>
</evidence>
<dbReference type="RefSeq" id="WP_137338695.1">
    <property type="nucleotide sequence ID" value="NZ_BSQH01000018.1"/>
</dbReference>
<reference evidence="2 3" key="1">
    <citation type="submission" date="2019-05" db="EMBL/GenBank/DDBJ databases">
        <title>Dyadobacter AR-3-8 sp. nov., isolated from arctic soil.</title>
        <authorList>
            <person name="Chaudhary D.K."/>
        </authorList>
    </citation>
    <scope>NUCLEOTIDE SEQUENCE [LARGE SCALE GENOMIC DNA]</scope>
    <source>
        <strain evidence="2 3">AR-3-8</strain>
    </source>
</reference>
<dbReference type="Proteomes" id="UP000304900">
    <property type="component" value="Unassembled WGS sequence"/>
</dbReference>
<proteinExistence type="predicted"/>
<dbReference type="OrthoDB" id="957919at2"/>
<keyword evidence="3" id="KW-1185">Reference proteome</keyword>
<dbReference type="EMBL" id="SZVO01000002">
    <property type="protein sequence ID" value="TKT93019.1"/>
    <property type="molecule type" value="Genomic_DNA"/>
</dbReference>